<sequence length="208" mass="23650">MCANRNVDKGYDKTLKLIVIGHTSVGKTSVISSFSDNSFKIDVLHTVGVDYQSKVVKWKNESIKLQIWDTAGQERFRTLTQGFYRGAAGILVIFDITETRSFDQIPFWVESIHENCPQPPVVFIIGNKIDLTHIRAVAFDTAEKTAQQYGLKYMECSAKMKTNINEIFRLLVETIMDKKETLYNLDEPEICVKLNNEKGTDGIKKCCL</sequence>
<keyword evidence="7" id="KW-1185">Reference proteome</keyword>
<dbReference type="SUPFAM" id="SSF52540">
    <property type="entry name" value="P-loop containing nucleoside triphosphate hydrolases"/>
    <property type="match status" value="1"/>
</dbReference>
<dbReference type="PROSITE" id="PS51419">
    <property type="entry name" value="RAB"/>
    <property type="match status" value="1"/>
</dbReference>
<dbReference type="FunFam" id="3.40.50.300:FF:001129">
    <property type="entry name" value="ras-related protein Rab-44 isoform X2"/>
    <property type="match status" value="1"/>
</dbReference>
<evidence type="ECO:0000256" key="2">
    <source>
        <dbReference type="ARBA" id="ARBA00022741"/>
    </source>
</evidence>
<keyword evidence="3" id="KW-0342">GTP-binding</keyword>
<dbReference type="SMART" id="SM00175">
    <property type="entry name" value="RAB"/>
    <property type="match status" value="1"/>
</dbReference>
<name>A0AAV7K9I4_9METZ</name>
<dbReference type="SMART" id="SM00174">
    <property type="entry name" value="RHO"/>
    <property type="match status" value="1"/>
</dbReference>
<dbReference type="AlphaFoldDB" id="A0AAV7K9I4"/>
<dbReference type="PROSITE" id="PS51420">
    <property type="entry name" value="RHO"/>
    <property type="match status" value="1"/>
</dbReference>
<evidence type="ECO:0000256" key="4">
    <source>
        <dbReference type="ARBA" id="ARBA00023288"/>
    </source>
</evidence>
<reference evidence="6 7" key="1">
    <citation type="journal article" date="2023" name="BMC Biol.">
        <title>The compact genome of the sponge Oopsacas minuta (Hexactinellida) is lacking key metazoan core genes.</title>
        <authorList>
            <person name="Santini S."/>
            <person name="Schenkelaars Q."/>
            <person name="Jourda C."/>
            <person name="Duchesne M."/>
            <person name="Belahbib H."/>
            <person name="Rocher C."/>
            <person name="Selva M."/>
            <person name="Riesgo A."/>
            <person name="Vervoort M."/>
            <person name="Leys S.P."/>
            <person name="Kodjabachian L."/>
            <person name="Le Bivic A."/>
            <person name="Borchiellini C."/>
            <person name="Claverie J.M."/>
            <person name="Renard E."/>
        </authorList>
    </citation>
    <scope>NUCLEOTIDE SEQUENCE [LARGE SCALE GENOMIC DNA]</scope>
    <source>
        <strain evidence="6">SPO-2</strain>
    </source>
</reference>
<evidence type="ECO:0000256" key="1">
    <source>
        <dbReference type="ARBA" id="ARBA00006270"/>
    </source>
</evidence>
<dbReference type="PRINTS" id="PR00449">
    <property type="entry name" value="RASTRNSFRMNG"/>
</dbReference>
<evidence type="ECO:0000256" key="5">
    <source>
        <dbReference type="ARBA" id="ARBA00023289"/>
    </source>
</evidence>
<dbReference type="PANTHER" id="PTHR47980">
    <property type="entry name" value="LD44762P"/>
    <property type="match status" value="1"/>
</dbReference>
<dbReference type="InterPro" id="IPR050305">
    <property type="entry name" value="Small_GTPase_Rab"/>
</dbReference>
<proteinExistence type="inferred from homology"/>
<dbReference type="Gene3D" id="3.40.50.300">
    <property type="entry name" value="P-loop containing nucleotide triphosphate hydrolases"/>
    <property type="match status" value="1"/>
</dbReference>
<dbReference type="PROSITE" id="PS51421">
    <property type="entry name" value="RAS"/>
    <property type="match status" value="1"/>
</dbReference>
<dbReference type="GO" id="GO:0005525">
    <property type="term" value="F:GTP binding"/>
    <property type="evidence" value="ECO:0007669"/>
    <property type="project" value="UniProtKB-KW"/>
</dbReference>
<keyword evidence="5" id="KW-0636">Prenylation</keyword>
<dbReference type="EMBL" id="JAKMXF010000111">
    <property type="protein sequence ID" value="KAI6657813.1"/>
    <property type="molecule type" value="Genomic_DNA"/>
</dbReference>
<dbReference type="SMART" id="SM00176">
    <property type="entry name" value="RAN"/>
    <property type="match status" value="1"/>
</dbReference>
<keyword evidence="2" id="KW-0547">Nucleotide-binding</keyword>
<evidence type="ECO:0000313" key="7">
    <source>
        <dbReference type="Proteomes" id="UP001165289"/>
    </source>
</evidence>
<protein>
    <submittedName>
        <fullName evidence="6">Ras-related protein Rab-10</fullName>
    </submittedName>
</protein>
<dbReference type="NCBIfam" id="TIGR00231">
    <property type="entry name" value="small_GTP"/>
    <property type="match status" value="1"/>
</dbReference>
<evidence type="ECO:0000313" key="6">
    <source>
        <dbReference type="EMBL" id="KAI6657813.1"/>
    </source>
</evidence>
<dbReference type="Pfam" id="PF00071">
    <property type="entry name" value="Ras"/>
    <property type="match status" value="1"/>
</dbReference>
<comment type="similarity">
    <text evidence="1">Belongs to the small GTPase superfamily. Rab family.</text>
</comment>
<dbReference type="Proteomes" id="UP001165289">
    <property type="component" value="Unassembled WGS sequence"/>
</dbReference>
<accession>A0AAV7K9I4</accession>
<dbReference type="InterPro" id="IPR027417">
    <property type="entry name" value="P-loop_NTPase"/>
</dbReference>
<dbReference type="SMART" id="SM00173">
    <property type="entry name" value="RAS"/>
    <property type="match status" value="1"/>
</dbReference>
<evidence type="ECO:0000256" key="3">
    <source>
        <dbReference type="ARBA" id="ARBA00023134"/>
    </source>
</evidence>
<dbReference type="GO" id="GO:0003924">
    <property type="term" value="F:GTPase activity"/>
    <property type="evidence" value="ECO:0007669"/>
    <property type="project" value="InterPro"/>
</dbReference>
<dbReference type="InterPro" id="IPR001806">
    <property type="entry name" value="Small_GTPase"/>
</dbReference>
<organism evidence="6 7">
    <name type="scientific">Oopsacas minuta</name>
    <dbReference type="NCBI Taxonomy" id="111878"/>
    <lineage>
        <taxon>Eukaryota</taxon>
        <taxon>Metazoa</taxon>
        <taxon>Porifera</taxon>
        <taxon>Hexactinellida</taxon>
        <taxon>Hexasterophora</taxon>
        <taxon>Lyssacinosida</taxon>
        <taxon>Leucopsacidae</taxon>
        <taxon>Oopsacas</taxon>
    </lineage>
</organism>
<gene>
    <name evidence="6" type="ORF">LOD99_555</name>
</gene>
<comment type="caution">
    <text evidence="6">The sequence shown here is derived from an EMBL/GenBank/DDBJ whole genome shotgun (WGS) entry which is preliminary data.</text>
</comment>
<dbReference type="CDD" id="cd00154">
    <property type="entry name" value="Rab"/>
    <property type="match status" value="1"/>
</dbReference>
<keyword evidence="4" id="KW-0449">Lipoprotein</keyword>
<dbReference type="InterPro" id="IPR005225">
    <property type="entry name" value="Small_GTP-bd"/>
</dbReference>